<comment type="pathway">
    <text evidence="8">Protein modification; lipoprotein biosynthesis (N-acyl transfer).</text>
</comment>
<dbReference type="PANTHER" id="PTHR38686">
    <property type="entry name" value="APOLIPOPROTEIN N-ACYLTRANSFERASE"/>
    <property type="match status" value="1"/>
</dbReference>
<keyword evidence="4 8" id="KW-0812">Transmembrane</keyword>
<evidence type="ECO:0000256" key="2">
    <source>
        <dbReference type="ARBA" id="ARBA00022475"/>
    </source>
</evidence>
<comment type="catalytic activity">
    <reaction evidence="8">
        <text>N-terminal S-1,2-diacyl-sn-glyceryl-L-cysteinyl-[lipoprotein] + a glycerophospholipid = N-acyl-S-1,2-diacyl-sn-glyceryl-L-cysteinyl-[lipoprotein] + a 2-acyl-sn-glycero-3-phospholipid + H(+)</text>
        <dbReference type="Rhea" id="RHEA:48228"/>
        <dbReference type="Rhea" id="RHEA-COMP:14681"/>
        <dbReference type="Rhea" id="RHEA-COMP:14684"/>
        <dbReference type="ChEBI" id="CHEBI:15378"/>
        <dbReference type="ChEBI" id="CHEBI:136912"/>
        <dbReference type="ChEBI" id="CHEBI:140656"/>
        <dbReference type="ChEBI" id="CHEBI:140657"/>
        <dbReference type="ChEBI" id="CHEBI:140660"/>
        <dbReference type="EC" id="2.3.1.269"/>
    </reaction>
</comment>
<dbReference type="RefSeq" id="WP_121369006.1">
    <property type="nucleotide sequence ID" value="NZ_RBKS01000001.1"/>
</dbReference>
<dbReference type="GO" id="GO:0016410">
    <property type="term" value="F:N-acyltransferase activity"/>
    <property type="evidence" value="ECO:0007669"/>
    <property type="project" value="UniProtKB-UniRule"/>
</dbReference>
<dbReference type="Proteomes" id="UP000280008">
    <property type="component" value="Unassembled WGS sequence"/>
</dbReference>
<keyword evidence="2 8" id="KW-1003">Cell membrane</keyword>
<dbReference type="EC" id="2.3.1.269" evidence="8"/>
<name>A0A495IE14_9MICO</name>
<keyword evidence="12" id="KW-1185">Reference proteome</keyword>
<dbReference type="SUPFAM" id="SSF56317">
    <property type="entry name" value="Carbon-nitrogen hydrolase"/>
    <property type="match status" value="1"/>
</dbReference>
<evidence type="ECO:0000313" key="12">
    <source>
        <dbReference type="Proteomes" id="UP000280008"/>
    </source>
</evidence>
<accession>A0A495IE14</accession>
<keyword evidence="5 8" id="KW-1133">Transmembrane helix</keyword>
<feature type="transmembrane region" description="Helical" evidence="8">
    <location>
        <begin position="12"/>
        <end position="32"/>
    </location>
</feature>
<comment type="function">
    <text evidence="8">Catalyzes the phospholipid dependent N-acylation of the N-terminal cysteine of apolipoprotein, the last step in lipoprotein maturation.</text>
</comment>
<evidence type="ECO:0000256" key="1">
    <source>
        <dbReference type="ARBA" id="ARBA00004651"/>
    </source>
</evidence>
<dbReference type="InterPro" id="IPR045378">
    <property type="entry name" value="LNT_N"/>
</dbReference>
<dbReference type="AlphaFoldDB" id="A0A495IE14"/>
<comment type="subcellular location">
    <subcellularLocation>
        <location evidence="1 8">Cell membrane</location>
        <topology evidence="1 8">Multi-pass membrane protein</topology>
    </subcellularLocation>
</comment>
<comment type="caution">
    <text evidence="11">The sequence shown here is derived from an EMBL/GenBank/DDBJ whole genome shotgun (WGS) entry which is preliminary data.</text>
</comment>
<keyword evidence="7 8" id="KW-0012">Acyltransferase</keyword>
<organism evidence="11 12">
    <name type="scientific">Frondihabitans australicus</name>
    <dbReference type="NCBI Taxonomy" id="386892"/>
    <lineage>
        <taxon>Bacteria</taxon>
        <taxon>Bacillati</taxon>
        <taxon>Actinomycetota</taxon>
        <taxon>Actinomycetes</taxon>
        <taxon>Micrococcales</taxon>
        <taxon>Microbacteriaceae</taxon>
        <taxon>Frondihabitans</taxon>
    </lineage>
</organism>
<sequence length="544" mass="57257">MPRSVTRPARDLRLPLWQALIAAALGGVLLDIAFPSPNVWVAAFPGIALTLLALRGRSLGGAILVGCVGGLTFFFLLIQWVSTYLGPVPWIALAAFEGLFFAAGSVAIALVLRWVPRVLPNAWGRLLVIPIAVGGLWTGREYLAGHYPYGGFAWGRIAESQSTSPLASLAAYLGLSGLSFVIVGVVALLVQLALERPMRVVVRAGVAVVACGVLLVVPAWPTHDAGTTTIAAVQGDSKAGFFQQHQYGDLTNAQVEATYEHVPTSKKVDMVVWPEGASDRDPTRDSFGRYAFDTISQRYDAPLVSGVITQKGTKLYNSSIVWQGGKVTAQYDKRHLVPFGEYVPDRPFFNALAPSLVGLLTRDETSGSGANVLTVNGVKAGFAICFDIVDDALTTQMVNGGAKVILAQTNNADFGRSEENTQQLAIARLRAIETSRPLVNISTVGSSAVISADGKTIDSIPAYKPAAMVTKVTLGSGITPAIRFGGALEAIACWLGLAVLVLSGVGSRILPRRSSVGDDRADGDGSDGAGPHEGRENAPALADA</sequence>
<dbReference type="InterPro" id="IPR004563">
    <property type="entry name" value="Apolipo_AcylTrfase"/>
</dbReference>
<reference evidence="11 12" key="1">
    <citation type="submission" date="2018-10" db="EMBL/GenBank/DDBJ databases">
        <title>Sequencing the genomes of 1000 actinobacteria strains.</title>
        <authorList>
            <person name="Klenk H.-P."/>
        </authorList>
    </citation>
    <scope>NUCLEOTIDE SEQUENCE [LARGE SCALE GENOMIC DNA]</scope>
    <source>
        <strain evidence="11 12">DSM 17894</strain>
    </source>
</reference>
<dbReference type="Pfam" id="PF20154">
    <property type="entry name" value="LNT_N"/>
    <property type="match status" value="1"/>
</dbReference>
<dbReference type="Pfam" id="PF00795">
    <property type="entry name" value="CN_hydrolase"/>
    <property type="match status" value="1"/>
</dbReference>
<feature type="transmembrane region" description="Helical" evidence="8">
    <location>
        <begin position="200"/>
        <end position="220"/>
    </location>
</feature>
<evidence type="ECO:0000256" key="5">
    <source>
        <dbReference type="ARBA" id="ARBA00022989"/>
    </source>
</evidence>
<evidence type="ECO:0000256" key="9">
    <source>
        <dbReference type="SAM" id="MobiDB-lite"/>
    </source>
</evidence>
<dbReference type="OrthoDB" id="9804277at2"/>
<proteinExistence type="inferred from homology"/>
<evidence type="ECO:0000256" key="7">
    <source>
        <dbReference type="ARBA" id="ARBA00023315"/>
    </source>
</evidence>
<dbReference type="EMBL" id="RBKS01000001">
    <property type="protein sequence ID" value="RKR74244.1"/>
    <property type="molecule type" value="Genomic_DNA"/>
</dbReference>
<feature type="transmembrane region" description="Helical" evidence="8">
    <location>
        <begin position="38"/>
        <end position="54"/>
    </location>
</feature>
<dbReference type="GO" id="GO:0005886">
    <property type="term" value="C:plasma membrane"/>
    <property type="evidence" value="ECO:0007669"/>
    <property type="project" value="UniProtKB-SubCell"/>
</dbReference>
<keyword evidence="3 8" id="KW-0808">Transferase</keyword>
<dbReference type="InterPro" id="IPR003010">
    <property type="entry name" value="C-N_Hydrolase"/>
</dbReference>
<dbReference type="HAMAP" id="MF_01148">
    <property type="entry name" value="Lnt"/>
    <property type="match status" value="1"/>
</dbReference>
<dbReference type="InterPro" id="IPR036526">
    <property type="entry name" value="C-N_Hydrolase_sf"/>
</dbReference>
<dbReference type="Gene3D" id="3.60.110.10">
    <property type="entry name" value="Carbon-nitrogen hydrolase"/>
    <property type="match status" value="1"/>
</dbReference>
<dbReference type="NCBIfam" id="TIGR00546">
    <property type="entry name" value="lnt"/>
    <property type="match status" value="1"/>
</dbReference>
<dbReference type="UniPathway" id="UPA00666"/>
<evidence type="ECO:0000256" key="6">
    <source>
        <dbReference type="ARBA" id="ARBA00023136"/>
    </source>
</evidence>
<feature type="transmembrane region" description="Helical" evidence="8">
    <location>
        <begin position="88"/>
        <end position="115"/>
    </location>
</feature>
<evidence type="ECO:0000256" key="8">
    <source>
        <dbReference type="HAMAP-Rule" id="MF_01148"/>
    </source>
</evidence>
<dbReference type="PANTHER" id="PTHR38686:SF1">
    <property type="entry name" value="APOLIPOPROTEIN N-ACYLTRANSFERASE"/>
    <property type="match status" value="1"/>
</dbReference>
<evidence type="ECO:0000313" key="11">
    <source>
        <dbReference type="EMBL" id="RKR74244.1"/>
    </source>
</evidence>
<feature type="region of interest" description="Disordered" evidence="9">
    <location>
        <begin position="513"/>
        <end position="544"/>
    </location>
</feature>
<keyword evidence="11" id="KW-0449">Lipoprotein</keyword>
<protein>
    <recommendedName>
        <fullName evidence="8">Apolipoprotein N-acyltransferase</fullName>
        <shortName evidence="8">ALP N-acyltransferase</shortName>
        <ecNumber evidence="8">2.3.1.269</ecNumber>
    </recommendedName>
</protein>
<keyword evidence="6 8" id="KW-0472">Membrane</keyword>
<feature type="domain" description="CN hydrolase" evidence="10">
    <location>
        <begin position="228"/>
        <end position="474"/>
    </location>
</feature>
<gene>
    <name evidence="8" type="primary">lnt</name>
    <name evidence="11" type="ORF">C8E83_1353</name>
</gene>
<feature type="transmembrane region" description="Helical" evidence="8">
    <location>
        <begin position="169"/>
        <end position="193"/>
    </location>
</feature>
<dbReference type="PROSITE" id="PS50263">
    <property type="entry name" value="CN_HYDROLASE"/>
    <property type="match status" value="1"/>
</dbReference>
<comment type="similarity">
    <text evidence="8">Belongs to the CN hydrolase family. Apolipoprotein N-acyltransferase subfamily.</text>
</comment>
<evidence type="ECO:0000259" key="10">
    <source>
        <dbReference type="PROSITE" id="PS50263"/>
    </source>
</evidence>
<dbReference type="CDD" id="cd07571">
    <property type="entry name" value="ALP_N-acyl_transferase"/>
    <property type="match status" value="1"/>
</dbReference>
<feature type="transmembrane region" description="Helical" evidence="8">
    <location>
        <begin position="122"/>
        <end position="139"/>
    </location>
</feature>
<dbReference type="GO" id="GO:0042158">
    <property type="term" value="P:lipoprotein biosynthetic process"/>
    <property type="evidence" value="ECO:0007669"/>
    <property type="project" value="UniProtKB-UniRule"/>
</dbReference>
<feature type="transmembrane region" description="Helical" evidence="8">
    <location>
        <begin position="61"/>
        <end position="82"/>
    </location>
</feature>
<evidence type="ECO:0000256" key="4">
    <source>
        <dbReference type="ARBA" id="ARBA00022692"/>
    </source>
</evidence>
<evidence type="ECO:0000256" key="3">
    <source>
        <dbReference type="ARBA" id="ARBA00022679"/>
    </source>
</evidence>